<dbReference type="GO" id="GO:0036010">
    <property type="term" value="P:protein localization to endosome"/>
    <property type="evidence" value="ECO:0007669"/>
    <property type="project" value="EnsemblFungi"/>
</dbReference>
<proteinExistence type="predicted"/>
<protein>
    <recommendedName>
        <fullName evidence="1">PX domain-containing protein</fullName>
    </recommendedName>
</protein>
<dbReference type="InterPro" id="IPR001683">
    <property type="entry name" value="PX_dom"/>
</dbReference>
<dbReference type="SUPFAM" id="SSF64268">
    <property type="entry name" value="PX domain"/>
    <property type="match status" value="1"/>
</dbReference>
<dbReference type="GO" id="GO:0071561">
    <property type="term" value="C:nucleus-vacuole junction"/>
    <property type="evidence" value="ECO:0007669"/>
    <property type="project" value="EnsemblFungi"/>
</dbReference>
<dbReference type="GO" id="GO:0072657">
    <property type="term" value="P:protein localization to membrane"/>
    <property type="evidence" value="ECO:0007669"/>
    <property type="project" value="EnsemblFungi"/>
</dbReference>
<dbReference type="RefSeq" id="XP_003685712.1">
    <property type="nucleotide sequence ID" value="XM_003685664.1"/>
</dbReference>
<gene>
    <name evidence="2" type="primary">TPHA0E01850</name>
    <name evidence="2" type="ordered locus">TPHA_0E01850</name>
</gene>
<dbReference type="Pfam" id="PF00787">
    <property type="entry name" value="PX"/>
    <property type="match status" value="1"/>
</dbReference>
<dbReference type="EMBL" id="HE612860">
    <property type="protein sequence ID" value="CCE63278.1"/>
    <property type="molecule type" value="Genomic_DNA"/>
</dbReference>
<dbReference type="Gene3D" id="3.30.1520.10">
    <property type="entry name" value="Phox-like domain"/>
    <property type="match status" value="1"/>
</dbReference>
<evidence type="ECO:0000313" key="3">
    <source>
        <dbReference type="Proteomes" id="UP000005666"/>
    </source>
</evidence>
<dbReference type="Proteomes" id="UP000005666">
    <property type="component" value="Chromosome 5"/>
</dbReference>
<feature type="domain" description="PX" evidence="1">
    <location>
        <begin position="34"/>
        <end position="165"/>
    </location>
</feature>
<accession>G8BTQ0</accession>
<reference evidence="2 3" key="1">
    <citation type="journal article" date="2011" name="Proc. Natl. Acad. Sci. U.S.A.">
        <title>Evolutionary erosion of yeast sex chromosomes by mating-type switching accidents.</title>
        <authorList>
            <person name="Gordon J.L."/>
            <person name="Armisen D."/>
            <person name="Proux-Wera E."/>
            <person name="Oheigeartaigh S.S."/>
            <person name="Byrne K.P."/>
            <person name="Wolfe K.H."/>
        </authorList>
    </citation>
    <scope>NUCLEOTIDE SEQUENCE [LARGE SCALE GENOMIC DNA]</scope>
    <source>
        <strain evidence="3">ATCC 24235 / CBS 4417 / NBRC 1672 / NRRL Y-8282 / UCD 70-5</strain>
    </source>
</reference>
<dbReference type="GeneID" id="11531141"/>
<evidence type="ECO:0000313" key="2">
    <source>
        <dbReference type="EMBL" id="CCE63278.1"/>
    </source>
</evidence>
<dbReference type="InterPro" id="IPR036871">
    <property type="entry name" value="PX_dom_sf"/>
</dbReference>
<sequence length="165" mass="19789">MNNLKSVTPEPINLIDEENDDLEVVLNKNNGSDEITGIHKVIVSDYNIIENEIVVWKLTVVLLRRRENIEKKLELYKYKRFSDFKTLRDKIIADNKKKDVPLKFNLPELPPSVPWYNKWQYVSYNLNPNWLNKRQQGLEYFINYIICDSRILKQNKEIIYEFLNL</sequence>
<dbReference type="STRING" id="1071381.G8BTQ0"/>
<dbReference type="HOGENOM" id="CLU_1475537_0_0_1"/>
<dbReference type="GO" id="GO:0032266">
    <property type="term" value="F:phosphatidylinositol-3-phosphate binding"/>
    <property type="evidence" value="ECO:0007669"/>
    <property type="project" value="EnsemblFungi"/>
</dbReference>
<organism evidence="2 3">
    <name type="scientific">Tetrapisispora phaffii (strain ATCC 24235 / CBS 4417 / NBRC 1672 / NRRL Y-8282 / UCD 70-5)</name>
    <name type="common">Yeast</name>
    <name type="synonym">Fabospora phaffii</name>
    <dbReference type="NCBI Taxonomy" id="1071381"/>
    <lineage>
        <taxon>Eukaryota</taxon>
        <taxon>Fungi</taxon>
        <taxon>Dikarya</taxon>
        <taxon>Ascomycota</taxon>
        <taxon>Saccharomycotina</taxon>
        <taxon>Saccharomycetes</taxon>
        <taxon>Saccharomycetales</taxon>
        <taxon>Saccharomycetaceae</taxon>
        <taxon>Tetrapisispora</taxon>
    </lineage>
</organism>
<dbReference type="OrthoDB" id="10254720at2759"/>
<name>G8BTQ0_TETPH</name>
<dbReference type="GO" id="GO:0030674">
    <property type="term" value="F:protein-macromolecule adaptor activity"/>
    <property type="evidence" value="ECO:0007669"/>
    <property type="project" value="EnsemblFungi"/>
</dbReference>
<dbReference type="OMA" id="FAVWKIT"/>
<keyword evidence="3" id="KW-1185">Reference proteome</keyword>
<dbReference type="PROSITE" id="PS50195">
    <property type="entry name" value="PX"/>
    <property type="match status" value="1"/>
</dbReference>
<dbReference type="AlphaFoldDB" id="G8BTQ0"/>
<dbReference type="KEGG" id="tpf:TPHA_0E01850"/>
<evidence type="ECO:0000259" key="1">
    <source>
        <dbReference type="PROSITE" id="PS50195"/>
    </source>
</evidence>
<dbReference type="eggNOG" id="ENOG502S40T">
    <property type="taxonomic scope" value="Eukaryota"/>
</dbReference>
<dbReference type="GO" id="GO:0005768">
    <property type="term" value="C:endosome"/>
    <property type="evidence" value="ECO:0007669"/>
    <property type="project" value="EnsemblFungi"/>
</dbReference>